<dbReference type="EMBL" id="CP048852">
    <property type="protein sequence ID" value="QIW81862.1"/>
    <property type="molecule type" value="Genomic_DNA"/>
</dbReference>
<evidence type="ECO:0000256" key="1">
    <source>
        <dbReference type="ARBA" id="ARBA00001913"/>
    </source>
</evidence>
<keyword evidence="5 11" id="KW-0645">Protease</keyword>
<dbReference type="InterPro" id="IPR015500">
    <property type="entry name" value="Peptidase_S8_subtilisin-rel"/>
</dbReference>
<feature type="signal peptide" evidence="14">
    <location>
        <begin position="1"/>
        <end position="27"/>
    </location>
</feature>
<feature type="compositionally biased region" description="Basic and acidic residues" evidence="13">
    <location>
        <begin position="571"/>
        <end position="581"/>
    </location>
</feature>
<dbReference type="Gene3D" id="3.40.50.200">
    <property type="entry name" value="Peptidase S8/S53 domain"/>
    <property type="match status" value="1"/>
</dbReference>
<feature type="region of interest" description="Disordered" evidence="13">
    <location>
        <begin position="596"/>
        <end position="645"/>
    </location>
</feature>
<feature type="domain" description="Minor extracellular protease Epr GA-like" evidence="16">
    <location>
        <begin position="596"/>
        <end position="643"/>
    </location>
</feature>
<feature type="active site" description="Charge relay system" evidence="11">
    <location>
        <position position="172"/>
    </location>
</feature>
<dbReference type="InterPro" id="IPR022398">
    <property type="entry name" value="Peptidase_S8_His-AS"/>
</dbReference>
<keyword evidence="4" id="KW-0964">Secreted</keyword>
<dbReference type="Pfam" id="PF00082">
    <property type="entry name" value="Peptidase_S8"/>
    <property type="match status" value="1"/>
</dbReference>
<evidence type="ECO:0000256" key="3">
    <source>
        <dbReference type="ARBA" id="ARBA00011073"/>
    </source>
</evidence>
<dbReference type="SUPFAM" id="SSF52743">
    <property type="entry name" value="Subtilisin-like"/>
    <property type="match status" value="1"/>
</dbReference>
<dbReference type="GO" id="GO:0004252">
    <property type="term" value="F:serine-type endopeptidase activity"/>
    <property type="evidence" value="ECO:0007669"/>
    <property type="project" value="UniProtKB-UniRule"/>
</dbReference>
<organism evidence="17 18">
    <name type="scientific">Bacillus tequilensis</name>
    <dbReference type="NCBI Taxonomy" id="227866"/>
    <lineage>
        <taxon>Bacteria</taxon>
        <taxon>Bacillati</taxon>
        <taxon>Bacillota</taxon>
        <taxon>Bacilli</taxon>
        <taxon>Bacillales</taxon>
        <taxon>Bacillaceae</taxon>
        <taxon>Bacillus</taxon>
    </lineage>
</organism>
<dbReference type="CDD" id="cd07477">
    <property type="entry name" value="Peptidases_S8_Subtilisin_subset"/>
    <property type="match status" value="1"/>
</dbReference>
<keyword evidence="9 11" id="KW-0720">Serine protease</keyword>
<feature type="domain" description="Minor extracellular protease Epr GA-like" evidence="16">
    <location>
        <begin position="382"/>
        <end position="434"/>
    </location>
</feature>
<keyword evidence="8 11" id="KW-0378">Hydrolase</keyword>
<dbReference type="Pfam" id="PF22775">
    <property type="entry name" value="GA_3"/>
    <property type="match status" value="4"/>
</dbReference>
<name>A0A6H0WMR5_9BACI</name>
<feature type="compositionally biased region" description="Basic and acidic residues" evidence="13">
    <location>
        <begin position="596"/>
        <end position="610"/>
    </location>
</feature>
<proteinExistence type="inferred from homology"/>
<evidence type="ECO:0000313" key="18">
    <source>
        <dbReference type="Proteomes" id="UP000501914"/>
    </source>
</evidence>
<sequence>MKNMSCKLVVSATLFFSFLATGPLAHAQTSSEKEVIVVYKNKAGKDTVLESDAEVEQQYKHLPAVAVTADQETVKELKQDPDILYVENNVSFAAAGGTDVKVLSDSNETSDNFKQWNLEPIQVKQAWKAGLTGKDVKIAVIDSGISPHDDLSIAGGYSAVSYTSSYKDDNGHGTHVAGIIGAKHNGYGIDGIAPEAQIYAVKALDQNGSGNLQSLLQGIDWSITNRMDIINMSLGTTADSQILHDAVDKAYEQGVLLVAASGNDGNGKPVDYPAAYSSVVAVSATNENNQLASFSTTGNEVEFSAPGTNITSTYLHQYYATGSGTSQATPHVAAMFALLKQRDPAETNVQLRADMQKNIVDLGAAGRDQQFGYGLIQYKAQESDAAYTSAEQAVKKAEQTKVQTDIDKARELVSQLPDPAAKTALQKRLDNVQSYRSVKDAKDKVVKAEKYKTQQTVDTAQAAINKLPNGTDKANLQKRLDQVKRYIASKQAKEKVAKAEKSKKKTDVDSAQSAVSKLPDGSEKTVLQKRLNKVKSNNLKTAQQSVSAAEKKSTDANATKAQSAVNQLQSSKDKTSLQKRLDKVKKKVAAAEAKKVEAAKNKVKKAEKDKTKKAKTSAQAAVNQLKASTDKTKLQKRLNAVKPKK</sequence>
<comment type="similarity">
    <text evidence="3 11 12">Belongs to the peptidase S8 family.</text>
</comment>
<comment type="cofactor">
    <cofactor evidence="1">
        <name>Ca(2+)</name>
        <dbReference type="ChEBI" id="CHEBI:29108"/>
    </cofactor>
</comment>
<evidence type="ECO:0000256" key="2">
    <source>
        <dbReference type="ARBA" id="ARBA00004613"/>
    </source>
</evidence>
<feature type="active site" description="Charge relay system" evidence="11">
    <location>
        <position position="326"/>
    </location>
</feature>
<feature type="domain" description="Peptidase S8/S53" evidence="15">
    <location>
        <begin position="133"/>
        <end position="374"/>
    </location>
</feature>
<protein>
    <submittedName>
        <fullName evidence="17">S8 family serine peptidase</fullName>
    </submittedName>
</protein>
<evidence type="ECO:0000256" key="13">
    <source>
        <dbReference type="SAM" id="MobiDB-lite"/>
    </source>
</evidence>
<dbReference type="Gene3D" id="1.10.10.1270">
    <property type="entry name" value="Sbi, C3 binding domain IV"/>
    <property type="match status" value="5"/>
</dbReference>
<reference evidence="17 18" key="1">
    <citation type="submission" date="2020-02" db="EMBL/GenBank/DDBJ databases">
        <title>Genome sequencing, annotation and comparative genomic analysis of Bacillus tequilensis EA-CB0015, an effective biological control agent against Pseudocercospora fijiensis in banana plants.</title>
        <authorList>
            <person name="Cuellar-Gaviria T.Z."/>
            <person name="Ju K.-S."/>
            <person name="Villegas-Escobar V."/>
        </authorList>
    </citation>
    <scope>NUCLEOTIDE SEQUENCE [LARGE SCALE GENOMIC DNA]</scope>
    <source>
        <strain evidence="17 18">EA-CB0015</strain>
    </source>
</reference>
<dbReference type="PROSITE" id="PS00138">
    <property type="entry name" value="SUBTILASE_SER"/>
    <property type="match status" value="1"/>
</dbReference>
<keyword evidence="10" id="KW-0106">Calcium</keyword>
<dbReference type="RefSeq" id="WP_167873621.1">
    <property type="nucleotide sequence ID" value="NZ_CP048852.1"/>
</dbReference>
<feature type="region of interest" description="Disordered" evidence="13">
    <location>
        <begin position="494"/>
        <end position="524"/>
    </location>
</feature>
<dbReference type="InterPro" id="IPR023828">
    <property type="entry name" value="Peptidase_S8_Ser-AS"/>
</dbReference>
<feature type="compositionally biased region" description="Polar residues" evidence="13">
    <location>
        <begin position="536"/>
        <end position="547"/>
    </location>
</feature>
<dbReference type="SUPFAM" id="SSF54897">
    <property type="entry name" value="Protease propeptides/inhibitors"/>
    <property type="match status" value="1"/>
</dbReference>
<dbReference type="Proteomes" id="UP000501914">
    <property type="component" value="Chromosome"/>
</dbReference>
<evidence type="ECO:0000256" key="12">
    <source>
        <dbReference type="RuleBase" id="RU003355"/>
    </source>
</evidence>
<feature type="domain" description="Minor extracellular protease Epr GA-like" evidence="16">
    <location>
        <begin position="443"/>
        <end position="484"/>
    </location>
</feature>
<dbReference type="InterPro" id="IPR000209">
    <property type="entry name" value="Peptidase_S8/S53_dom"/>
</dbReference>
<dbReference type="GO" id="GO:0006508">
    <property type="term" value="P:proteolysis"/>
    <property type="evidence" value="ECO:0007669"/>
    <property type="project" value="UniProtKB-KW"/>
</dbReference>
<dbReference type="GO" id="GO:0046872">
    <property type="term" value="F:metal ion binding"/>
    <property type="evidence" value="ECO:0007669"/>
    <property type="project" value="UniProtKB-KW"/>
</dbReference>
<keyword evidence="6" id="KW-0479">Metal-binding</keyword>
<evidence type="ECO:0000256" key="7">
    <source>
        <dbReference type="ARBA" id="ARBA00022729"/>
    </source>
</evidence>
<dbReference type="Gene3D" id="3.30.70.80">
    <property type="entry name" value="Peptidase S8 propeptide/proteinase inhibitor I9"/>
    <property type="match status" value="1"/>
</dbReference>
<evidence type="ECO:0000259" key="15">
    <source>
        <dbReference type="Pfam" id="PF00082"/>
    </source>
</evidence>
<dbReference type="PANTHER" id="PTHR43806:SF11">
    <property type="entry name" value="CEREVISIN-RELATED"/>
    <property type="match status" value="1"/>
</dbReference>
<dbReference type="InterPro" id="IPR036852">
    <property type="entry name" value="Peptidase_S8/S53_dom_sf"/>
</dbReference>
<accession>A0A6H0WMR5</accession>
<dbReference type="InterPro" id="IPR041909">
    <property type="entry name" value="Sbi_C3_db_domIV"/>
</dbReference>
<evidence type="ECO:0000256" key="4">
    <source>
        <dbReference type="ARBA" id="ARBA00022525"/>
    </source>
</evidence>
<feature type="compositionally biased region" description="Basic and acidic residues" evidence="13">
    <location>
        <begin position="494"/>
        <end position="508"/>
    </location>
</feature>
<dbReference type="PANTHER" id="PTHR43806">
    <property type="entry name" value="PEPTIDASE S8"/>
    <property type="match status" value="1"/>
</dbReference>
<keyword evidence="7 14" id="KW-0732">Signal</keyword>
<dbReference type="AlphaFoldDB" id="A0A6H0WMR5"/>
<evidence type="ECO:0000259" key="16">
    <source>
        <dbReference type="Pfam" id="PF22775"/>
    </source>
</evidence>
<dbReference type="InterPro" id="IPR050131">
    <property type="entry name" value="Peptidase_S8_subtilisin-like"/>
</dbReference>
<comment type="subcellular location">
    <subcellularLocation>
        <location evidence="2">Secreted</location>
    </subcellularLocation>
</comment>
<dbReference type="KEGG" id="bteq:G4P54_19755"/>
<gene>
    <name evidence="17" type="ORF">G4P54_19755</name>
</gene>
<dbReference type="InterPro" id="IPR054725">
    <property type="entry name" value="Epr_GA-like"/>
</dbReference>
<feature type="chain" id="PRO_5026081858" evidence="14">
    <location>
        <begin position="28"/>
        <end position="645"/>
    </location>
</feature>
<feature type="active site" description="Charge relay system" evidence="11">
    <location>
        <position position="142"/>
    </location>
</feature>
<dbReference type="GO" id="GO:0005576">
    <property type="term" value="C:extracellular region"/>
    <property type="evidence" value="ECO:0007669"/>
    <property type="project" value="UniProtKB-SubCell"/>
</dbReference>
<evidence type="ECO:0000256" key="11">
    <source>
        <dbReference type="PROSITE-ProRule" id="PRU01240"/>
    </source>
</evidence>
<evidence type="ECO:0000256" key="8">
    <source>
        <dbReference type="ARBA" id="ARBA00022801"/>
    </source>
</evidence>
<dbReference type="InterPro" id="IPR023827">
    <property type="entry name" value="Peptidase_S8_Asp-AS"/>
</dbReference>
<dbReference type="PRINTS" id="PR00723">
    <property type="entry name" value="SUBTILISIN"/>
</dbReference>
<dbReference type="InterPro" id="IPR034202">
    <property type="entry name" value="Subtilisin_Carlsberg-like"/>
</dbReference>
<evidence type="ECO:0000256" key="14">
    <source>
        <dbReference type="SAM" id="SignalP"/>
    </source>
</evidence>
<evidence type="ECO:0000256" key="10">
    <source>
        <dbReference type="ARBA" id="ARBA00022837"/>
    </source>
</evidence>
<dbReference type="InterPro" id="IPR037045">
    <property type="entry name" value="S8pro/Inhibitor_I9_sf"/>
</dbReference>
<evidence type="ECO:0000256" key="6">
    <source>
        <dbReference type="ARBA" id="ARBA00022723"/>
    </source>
</evidence>
<feature type="domain" description="Minor extracellular protease Epr GA-like" evidence="16">
    <location>
        <begin position="493"/>
        <end position="536"/>
    </location>
</feature>
<dbReference type="PROSITE" id="PS51892">
    <property type="entry name" value="SUBTILASE"/>
    <property type="match status" value="1"/>
</dbReference>
<evidence type="ECO:0000256" key="5">
    <source>
        <dbReference type="ARBA" id="ARBA00022670"/>
    </source>
</evidence>
<dbReference type="PROSITE" id="PS00136">
    <property type="entry name" value="SUBTILASE_ASP"/>
    <property type="match status" value="1"/>
</dbReference>
<keyword evidence="18" id="KW-1185">Reference proteome</keyword>
<feature type="region of interest" description="Disordered" evidence="13">
    <location>
        <begin position="536"/>
        <end position="581"/>
    </location>
</feature>
<dbReference type="PROSITE" id="PS00137">
    <property type="entry name" value="SUBTILASE_HIS"/>
    <property type="match status" value="1"/>
</dbReference>
<evidence type="ECO:0000313" key="17">
    <source>
        <dbReference type="EMBL" id="QIW81862.1"/>
    </source>
</evidence>
<feature type="compositionally biased region" description="Polar residues" evidence="13">
    <location>
        <begin position="555"/>
        <end position="570"/>
    </location>
</feature>
<evidence type="ECO:0000256" key="9">
    <source>
        <dbReference type="ARBA" id="ARBA00022825"/>
    </source>
</evidence>